<reference evidence="1" key="2">
    <citation type="submission" date="2015-06" db="UniProtKB">
        <authorList>
            <consortium name="EnsemblMetazoa"/>
        </authorList>
    </citation>
    <scope>IDENTIFICATION</scope>
</reference>
<organism evidence="1 2">
    <name type="scientific">Tetranychus urticae</name>
    <name type="common">Two-spotted spider mite</name>
    <dbReference type="NCBI Taxonomy" id="32264"/>
    <lineage>
        <taxon>Eukaryota</taxon>
        <taxon>Metazoa</taxon>
        <taxon>Ecdysozoa</taxon>
        <taxon>Arthropoda</taxon>
        <taxon>Chelicerata</taxon>
        <taxon>Arachnida</taxon>
        <taxon>Acari</taxon>
        <taxon>Acariformes</taxon>
        <taxon>Trombidiformes</taxon>
        <taxon>Prostigmata</taxon>
        <taxon>Eleutherengona</taxon>
        <taxon>Raphignathae</taxon>
        <taxon>Tetranychoidea</taxon>
        <taxon>Tetranychidae</taxon>
        <taxon>Tetranychus</taxon>
    </lineage>
</organism>
<keyword evidence="2" id="KW-1185">Reference proteome</keyword>
<name>T1JWU3_TETUR</name>
<reference evidence="2" key="1">
    <citation type="submission" date="2011-08" db="EMBL/GenBank/DDBJ databases">
        <authorList>
            <person name="Rombauts S."/>
        </authorList>
    </citation>
    <scope>NUCLEOTIDE SEQUENCE</scope>
    <source>
        <strain evidence="2">London</strain>
    </source>
</reference>
<dbReference type="EnsemblMetazoa" id="tetur02g09520.1">
    <property type="protein sequence ID" value="tetur02g09520.1"/>
    <property type="gene ID" value="tetur02g09520"/>
</dbReference>
<sequence>MNNDSLIDLTNHAVICLFEACIALKGYIKSKTEKRSESLGSCDSIVKRLLLRFYF</sequence>
<accession>T1JWU3</accession>
<evidence type="ECO:0000313" key="1">
    <source>
        <dbReference type="EnsemblMetazoa" id="tetur02g09520.1"/>
    </source>
</evidence>
<evidence type="ECO:0000313" key="2">
    <source>
        <dbReference type="Proteomes" id="UP000015104"/>
    </source>
</evidence>
<proteinExistence type="predicted"/>
<dbReference type="AlphaFoldDB" id="T1JWU3"/>
<protein>
    <submittedName>
        <fullName evidence="1">Uncharacterized protein</fullName>
    </submittedName>
</protein>
<dbReference type="Proteomes" id="UP000015104">
    <property type="component" value="Unassembled WGS sequence"/>
</dbReference>
<dbReference type="EMBL" id="CAEY01000815">
    <property type="status" value="NOT_ANNOTATED_CDS"/>
    <property type="molecule type" value="Genomic_DNA"/>
</dbReference>
<dbReference type="HOGENOM" id="CLU_3034928_0_0_1"/>